<dbReference type="InterPro" id="IPR008030">
    <property type="entry name" value="NmrA-like"/>
</dbReference>
<name>A0A8H3ZQ39_9PEZI</name>
<evidence type="ECO:0000313" key="7">
    <source>
        <dbReference type="Proteomes" id="UP000434172"/>
    </source>
</evidence>
<dbReference type="PANTHER" id="PTHR42748:SF7">
    <property type="entry name" value="NMRA LIKE REDOX SENSOR 1-RELATED"/>
    <property type="match status" value="1"/>
</dbReference>
<feature type="compositionally biased region" description="Polar residues" evidence="3">
    <location>
        <begin position="338"/>
        <end position="357"/>
    </location>
</feature>
<keyword evidence="4" id="KW-0732">Signal</keyword>
<comment type="caution">
    <text evidence="6">The sequence shown here is derived from an EMBL/GenBank/DDBJ whole genome shotgun (WGS) entry which is preliminary data.</text>
</comment>
<dbReference type="PANTHER" id="PTHR42748">
    <property type="entry name" value="NITROGEN METABOLITE REPRESSION PROTEIN NMRA FAMILY MEMBER"/>
    <property type="match status" value="1"/>
</dbReference>
<dbReference type="Gene3D" id="3.90.25.10">
    <property type="entry name" value="UDP-galactose 4-epimerase, domain 1"/>
    <property type="match status" value="2"/>
</dbReference>
<dbReference type="InterPro" id="IPR036291">
    <property type="entry name" value="NAD(P)-bd_dom_sf"/>
</dbReference>
<dbReference type="Proteomes" id="UP000434172">
    <property type="component" value="Unassembled WGS sequence"/>
</dbReference>
<dbReference type="CDD" id="cd05251">
    <property type="entry name" value="NmrA_like_SDR_a"/>
    <property type="match status" value="1"/>
</dbReference>
<sequence length="633" mass="69727">LSLLAMSRALLICGATGKQGGAVIDHLLRQKADFEILAVTRYAESVSAQRLLKKSKQIRIVQGNMADPTALFKAAREATTNPIWGVFSVQTPMGMDQGGGGELGQGKALVDAALANNVSFFVYASVDRHGEDSLTSPTNIPHFIHKHQIEQHLIAKSKGSNMEWAILRPVAFMDNFTDNFPGRVFISAWEMALRGKPLQLIATTDIGFFGAQAFVKPEEYKGRGISLAGDELTFEQMVGVFERTTGRRPAGSWKVLTWLFMTLVKDFGLMFKWFHDVGYAADISKLKKEYAGLQDLETWLRTESEFKNISPSHKHQPKHHSLCRSFSPYSGLLETRAVPSSKQSSQTPFSPKNSKSGASPVMSPSPPRKLWLPGVFRWSLYADMSSKASLAEAVKGCDTVFLVTTPDFMSGGGTQEQLHGENVADVASEAGVKHLIYSSLLHVTDTTNGRLKHVVHFDDKAEVERYIRAKGIPSTFVLPGYFMSNFTALQMIRKGEDGVYSLTYPVGDGAKFPLIDTESAVGKFVVAAMRNRDLVLGKQILAAADYYTPSRIVTEFQEVTGKTARFVQIDAETYKGFFPAPMADEMLENHLFIGEPGYYAGKGLKESLDLVSGVGLKPTSWKEFLEANKAAFQ</sequence>
<gene>
    <name evidence="6" type="ORF">GQ607_004406</name>
</gene>
<feature type="domain" description="NmrA-like" evidence="5">
    <location>
        <begin position="8"/>
        <end position="286"/>
    </location>
</feature>
<dbReference type="Pfam" id="PF05368">
    <property type="entry name" value="NmrA"/>
    <property type="match status" value="2"/>
</dbReference>
<feature type="region of interest" description="Disordered" evidence="3">
    <location>
        <begin position="337"/>
        <end position="365"/>
    </location>
</feature>
<feature type="domain" description="NmrA-like" evidence="5">
    <location>
        <begin position="382"/>
        <end position="625"/>
    </location>
</feature>
<evidence type="ECO:0000259" key="5">
    <source>
        <dbReference type="Pfam" id="PF05368"/>
    </source>
</evidence>
<dbReference type="AlphaFoldDB" id="A0A8H3ZQ39"/>
<evidence type="ECO:0000256" key="2">
    <source>
        <dbReference type="ARBA" id="ARBA00022857"/>
    </source>
</evidence>
<keyword evidence="2" id="KW-0521">NADP</keyword>
<evidence type="ECO:0000256" key="4">
    <source>
        <dbReference type="SAM" id="SignalP"/>
    </source>
</evidence>
<dbReference type="InterPro" id="IPR051164">
    <property type="entry name" value="NmrA-like_oxidored"/>
</dbReference>
<dbReference type="GO" id="GO:0005634">
    <property type="term" value="C:nucleus"/>
    <property type="evidence" value="ECO:0007669"/>
    <property type="project" value="TreeGrafter"/>
</dbReference>
<comment type="similarity">
    <text evidence="1">Belongs to the NmrA-type oxidoreductase family.</text>
</comment>
<dbReference type="SUPFAM" id="SSF51735">
    <property type="entry name" value="NAD(P)-binding Rossmann-fold domains"/>
    <property type="match status" value="2"/>
</dbReference>
<feature type="chain" id="PRO_5034694555" evidence="4">
    <location>
        <begin position="18"/>
        <end position="633"/>
    </location>
</feature>
<dbReference type="EMBL" id="WOWK01000018">
    <property type="protein sequence ID" value="KAF0328254.1"/>
    <property type="molecule type" value="Genomic_DNA"/>
</dbReference>
<proteinExistence type="inferred from homology"/>
<evidence type="ECO:0000313" key="6">
    <source>
        <dbReference type="EMBL" id="KAF0328254.1"/>
    </source>
</evidence>
<accession>A0A8H3ZQ39</accession>
<keyword evidence="7" id="KW-1185">Reference proteome</keyword>
<feature type="signal peptide" evidence="4">
    <location>
        <begin position="1"/>
        <end position="17"/>
    </location>
</feature>
<dbReference type="Gene3D" id="3.40.50.720">
    <property type="entry name" value="NAD(P)-binding Rossmann-like Domain"/>
    <property type="match status" value="2"/>
</dbReference>
<dbReference type="OrthoDB" id="9997102at2759"/>
<evidence type="ECO:0000256" key="1">
    <source>
        <dbReference type="ARBA" id="ARBA00006328"/>
    </source>
</evidence>
<protein>
    <submittedName>
        <fullName evidence="6">Nucleoside-diphosphate-sugar epimerase family protein</fullName>
    </submittedName>
</protein>
<reference evidence="6 7" key="1">
    <citation type="submission" date="2019-12" db="EMBL/GenBank/DDBJ databases">
        <title>A genome sequence resource for the geographically widespread anthracnose pathogen Colletotrichum asianum.</title>
        <authorList>
            <person name="Meng Y."/>
        </authorList>
    </citation>
    <scope>NUCLEOTIDE SEQUENCE [LARGE SCALE GENOMIC DNA]</scope>
    <source>
        <strain evidence="6 7">ICMP 18580</strain>
    </source>
</reference>
<evidence type="ECO:0000256" key="3">
    <source>
        <dbReference type="SAM" id="MobiDB-lite"/>
    </source>
</evidence>
<dbReference type="FunFam" id="3.40.50.720:FF:000528">
    <property type="entry name" value="Nucleoside-diphosphate-sugar epimerase family protein"/>
    <property type="match status" value="1"/>
</dbReference>
<organism evidence="6 7">
    <name type="scientific">Colletotrichum asianum</name>
    <dbReference type="NCBI Taxonomy" id="702518"/>
    <lineage>
        <taxon>Eukaryota</taxon>
        <taxon>Fungi</taxon>
        <taxon>Dikarya</taxon>
        <taxon>Ascomycota</taxon>
        <taxon>Pezizomycotina</taxon>
        <taxon>Sordariomycetes</taxon>
        <taxon>Hypocreomycetidae</taxon>
        <taxon>Glomerellales</taxon>
        <taxon>Glomerellaceae</taxon>
        <taxon>Colletotrichum</taxon>
        <taxon>Colletotrichum gloeosporioides species complex</taxon>
    </lineage>
</organism>
<feature type="non-terminal residue" evidence="6">
    <location>
        <position position="1"/>
    </location>
</feature>